<reference evidence="3" key="1">
    <citation type="submission" date="2011-02" db="EMBL/GenBank/DDBJ databases">
        <title>The complete genome of Planctomyces brasiliensis DSM 5305.</title>
        <authorList>
            <person name="Lucas S."/>
            <person name="Copeland A."/>
            <person name="Lapidus A."/>
            <person name="Bruce D."/>
            <person name="Goodwin L."/>
            <person name="Pitluck S."/>
            <person name="Kyrpides N."/>
            <person name="Mavromatis K."/>
            <person name="Pagani I."/>
            <person name="Ivanova N."/>
            <person name="Ovchinnikova G."/>
            <person name="Lu M."/>
            <person name="Detter J.C."/>
            <person name="Han C."/>
            <person name="Land M."/>
            <person name="Hauser L."/>
            <person name="Markowitz V."/>
            <person name="Cheng J.-F."/>
            <person name="Hugenholtz P."/>
            <person name="Woyke T."/>
            <person name="Wu D."/>
            <person name="Tindall B."/>
            <person name="Pomrenke H.G."/>
            <person name="Brambilla E."/>
            <person name="Klenk H.-P."/>
            <person name="Eisen J.A."/>
        </authorList>
    </citation>
    <scope>NUCLEOTIDE SEQUENCE [LARGE SCALE GENOMIC DNA]</scope>
    <source>
        <strain evidence="3">ATCC 49424 / DSM 5305 / JCM 21570 / NBRC 103401 / IFAM 1448</strain>
    </source>
</reference>
<dbReference type="Gene3D" id="3.30.70.1430">
    <property type="entry name" value="Multidrug efflux transporter AcrB pore domain"/>
    <property type="match status" value="2"/>
</dbReference>
<dbReference type="SUPFAM" id="SSF82693">
    <property type="entry name" value="Multidrug efflux transporter AcrB pore domain, PN1, PN2, PC1 and PC2 subdomains"/>
    <property type="match status" value="3"/>
</dbReference>
<evidence type="ECO:0000256" key="1">
    <source>
        <dbReference type="SAM" id="Phobius"/>
    </source>
</evidence>
<proteinExistence type="predicted"/>
<feature type="transmembrane region" description="Helical" evidence="1">
    <location>
        <begin position="371"/>
        <end position="391"/>
    </location>
</feature>
<dbReference type="SUPFAM" id="SSF82866">
    <property type="entry name" value="Multidrug efflux transporter AcrB transmembrane domain"/>
    <property type="match status" value="2"/>
</dbReference>
<feature type="transmembrane region" description="Helical" evidence="1">
    <location>
        <begin position="982"/>
        <end position="1001"/>
    </location>
</feature>
<dbReference type="Proteomes" id="UP000006860">
    <property type="component" value="Chromosome"/>
</dbReference>
<dbReference type="GO" id="GO:0005886">
    <property type="term" value="C:plasma membrane"/>
    <property type="evidence" value="ECO:0007669"/>
    <property type="project" value="TreeGrafter"/>
</dbReference>
<dbReference type="PANTHER" id="PTHR32063:SF0">
    <property type="entry name" value="SWARMING MOTILITY PROTEIN SWRC"/>
    <property type="match status" value="1"/>
</dbReference>
<keyword evidence="1" id="KW-0812">Transmembrane</keyword>
<organism evidence="2 3">
    <name type="scientific">Rubinisphaera brasiliensis (strain ATCC 49424 / DSM 5305 / JCM 21570 / IAM 15109 / NBRC 103401 / IFAM 1448)</name>
    <name type="common">Planctomyces brasiliensis</name>
    <dbReference type="NCBI Taxonomy" id="756272"/>
    <lineage>
        <taxon>Bacteria</taxon>
        <taxon>Pseudomonadati</taxon>
        <taxon>Planctomycetota</taxon>
        <taxon>Planctomycetia</taxon>
        <taxon>Planctomycetales</taxon>
        <taxon>Planctomycetaceae</taxon>
        <taxon>Rubinisphaera</taxon>
    </lineage>
</organism>
<feature type="transmembrane region" description="Helical" evidence="1">
    <location>
        <begin position="442"/>
        <end position="462"/>
    </location>
</feature>
<keyword evidence="1" id="KW-1133">Transmembrane helix</keyword>
<feature type="transmembrane region" description="Helical" evidence="1">
    <location>
        <begin position="474"/>
        <end position="501"/>
    </location>
</feature>
<dbReference type="InterPro" id="IPR027463">
    <property type="entry name" value="AcrB_DN_DC_subdom"/>
</dbReference>
<dbReference type="InterPro" id="IPR001036">
    <property type="entry name" value="Acrflvin-R"/>
</dbReference>
<dbReference type="GO" id="GO:0042910">
    <property type="term" value="F:xenobiotic transmembrane transporter activity"/>
    <property type="evidence" value="ECO:0007669"/>
    <property type="project" value="TreeGrafter"/>
</dbReference>
<dbReference type="STRING" id="756272.Plabr_3349"/>
<dbReference type="AlphaFoldDB" id="F0SL63"/>
<feature type="transmembrane region" description="Helical" evidence="1">
    <location>
        <begin position="347"/>
        <end position="364"/>
    </location>
</feature>
<name>F0SL63_RUBBR</name>
<evidence type="ECO:0000313" key="3">
    <source>
        <dbReference type="Proteomes" id="UP000006860"/>
    </source>
</evidence>
<dbReference type="HOGENOM" id="CLU_002755_1_2_0"/>
<dbReference type="Gene3D" id="3.30.70.1440">
    <property type="entry name" value="Multidrug efflux transporter AcrB pore domain"/>
    <property type="match status" value="1"/>
</dbReference>
<sequence length="1071" mass="117561">MADSPERAAVTPEKSSLTQIAVDRPVTTLMVAGIVVMLGWISLQRLAIDLMPDMSFPTLSIVTVYEGAGPEEVETLLTRPIEQAVSSVAGVDEIRSESMEGSSTVRVQFVWGTNLDEAVNEIRQQLDRIRKGLPDDIDPPYVRKFDTADAPILLMGLQSTLSGVELTSLAERVILPQLEQVDGVASVRLRGREVREIQIELDRGQMETRGIGVNEIFAALQSANVMQPAGDLQRGDTRILVRNRGEFRSLDEIRETVIRNQGGAFVRIADVATVIDGIKDKTELTRVNGQPALMVYVFKQAGANTVAVSDEVQQQVRQINRDVQDARLVIRQDRADFIREAISNIKYAAALGMLLATIVLVIFLRNFRSTLIIGVAMPFSVIATFVLIYFQGFTLNIVSFGGLALGIGLLVDNSIVVLESIFRYREQGYSPRDAAIQGTQEVAGAIVASTLTTLIVFLPLIFVEGMTGVLLHQLAWVVSFSLFCSLLASLTITPVMVAHWLKTNPTDIQTAGTRSPISVFHEFNRRWFEAVEAGYRSVLRFSLRHGFLVGGVMCVFVAAAAGLQPFVGTEFLPKADEGLLTVTMTMSPGITLDHLNEQAREAEARILENTPEYVSLAGFIGGDADDADRWNRIYYRLRLVPRDQRDASVEDIRNRLQEKLTGIPGCRLSVRVASEQLLSRAFQMGDGSLSVLAQGHDLATLQKLSEQVVETMQTIPGLVNAEVAKSDARPELGSYVNRPKASQLDVNVEEVGQVLETTLRGTEVTKFRQDGEEIPVVARFREADRRSERELEQVSVTSADGLIIPLKNLVDFEPGQAPITINRANQRRTLAATADISERELGEVAIELSEALRQIQLPRGYTLTVGGAWEDQQESFATLQQGFLVALILMYMVMASQFESLRDPLLILITIPLAGIGVMAVFAFTETTLNVQSFIGLIVLAGIVVNNAIVVIDYVNQLRRENPDWKMQDLVEAASVRRFRPIVMTTLTTILAMAPVAVGWGDGGELQAPMARVVIGGLVSGTMTTLFAIPLLYVTVGQLTQRTSDSPELLTAKQHEETRLASNPQPVQAKA</sequence>
<evidence type="ECO:0000313" key="2">
    <source>
        <dbReference type="EMBL" id="ADY60946.1"/>
    </source>
</evidence>
<dbReference type="RefSeq" id="WP_013629666.1">
    <property type="nucleotide sequence ID" value="NC_015174.1"/>
</dbReference>
<accession>F0SL63</accession>
<keyword evidence="3" id="KW-1185">Reference proteome</keyword>
<dbReference type="Pfam" id="PF00873">
    <property type="entry name" value="ACR_tran"/>
    <property type="match status" value="1"/>
</dbReference>
<dbReference type="SUPFAM" id="SSF82714">
    <property type="entry name" value="Multidrug efflux transporter AcrB TolC docking domain, DN and DC subdomains"/>
    <property type="match status" value="2"/>
</dbReference>
<dbReference type="PRINTS" id="PR00702">
    <property type="entry name" value="ACRIFLAVINRP"/>
</dbReference>
<dbReference type="OrthoDB" id="9757904at2"/>
<dbReference type="Gene3D" id="1.20.1640.10">
    <property type="entry name" value="Multidrug efflux transporter AcrB transmembrane domain"/>
    <property type="match status" value="2"/>
</dbReference>
<feature type="transmembrane region" description="Helical" evidence="1">
    <location>
        <begin position="397"/>
        <end position="422"/>
    </location>
</feature>
<feature type="transmembrane region" description="Helical" evidence="1">
    <location>
        <begin position="1013"/>
        <end position="1034"/>
    </location>
</feature>
<dbReference type="EMBL" id="CP002546">
    <property type="protein sequence ID" value="ADY60946.1"/>
    <property type="molecule type" value="Genomic_DNA"/>
</dbReference>
<gene>
    <name evidence="2" type="ordered locus">Plabr_3349</name>
</gene>
<dbReference type="Gene3D" id="3.30.70.1320">
    <property type="entry name" value="Multidrug efflux transporter AcrB pore domain like"/>
    <property type="match status" value="1"/>
</dbReference>
<feature type="transmembrane region" description="Helical" evidence="1">
    <location>
        <begin position="931"/>
        <end position="952"/>
    </location>
</feature>
<keyword evidence="1" id="KW-0472">Membrane</keyword>
<feature type="transmembrane region" description="Helical" evidence="1">
    <location>
        <begin position="546"/>
        <end position="567"/>
    </location>
</feature>
<protein>
    <submittedName>
        <fullName evidence="2">Acriflavin resistance protein</fullName>
    </submittedName>
</protein>
<feature type="transmembrane region" description="Helical" evidence="1">
    <location>
        <begin position="876"/>
        <end position="893"/>
    </location>
</feature>
<feature type="transmembrane region" description="Helical" evidence="1">
    <location>
        <begin position="905"/>
        <end position="925"/>
    </location>
</feature>
<dbReference type="KEGG" id="pbs:Plabr_3349"/>
<dbReference type="Gene3D" id="3.30.2090.10">
    <property type="entry name" value="Multidrug efflux transporter AcrB TolC docking domain, DN and DC subdomains"/>
    <property type="match status" value="2"/>
</dbReference>
<dbReference type="PANTHER" id="PTHR32063">
    <property type="match status" value="1"/>
</dbReference>
<dbReference type="eggNOG" id="COG0841">
    <property type="taxonomic scope" value="Bacteria"/>
</dbReference>